<feature type="region of interest" description="Disordered" evidence="4">
    <location>
        <begin position="276"/>
        <end position="301"/>
    </location>
</feature>
<dbReference type="InParanoid" id="J4WIA4"/>
<keyword evidence="1" id="KW-0805">Transcription regulation</keyword>
<feature type="compositionally biased region" description="Low complexity" evidence="4">
    <location>
        <begin position="514"/>
        <end position="577"/>
    </location>
</feature>
<feature type="compositionally biased region" description="Polar residues" evidence="4">
    <location>
        <begin position="498"/>
        <end position="513"/>
    </location>
</feature>
<protein>
    <submittedName>
        <fullName evidence="6">Arid/bright DNA binding domain-containing protein</fullName>
    </submittedName>
</protein>
<dbReference type="SMART" id="SM01014">
    <property type="entry name" value="ARID"/>
    <property type="match status" value="1"/>
</dbReference>
<dbReference type="HOGENOM" id="CLU_008900_0_0_1"/>
<dbReference type="Proteomes" id="UP000002762">
    <property type="component" value="Unassembled WGS sequence"/>
</dbReference>
<evidence type="ECO:0000313" key="6">
    <source>
        <dbReference type="EMBL" id="EJP69580.1"/>
    </source>
</evidence>
<feature type="domain" description="ARID" evidence="5">
    <location>
        <begin position="363"/>
        <end position="455"/>
    </location>
</feature>
<name>J4WIA4_BEAB2</name>
<evidence type="ECO:0000313" key="7">
    <source>
        <dbReference type="Proteomes" id="UP000002762"/>
    </source>
</evidence>
<dbReference type="RefSeq" id="XP_008594864.1">
    <property type="nucleotide sequence ID" value="XM_008596642.1"/>
</dbReference>
<keyword evidence="2" id="KW-0804">Transcription</keyword>
<feature type="compositionally biased region" description="Low complexity" evidence="4">
    <location>
        <begin position="37"/>
        <end position="78"/>
    </location>
</feature>
<dbReference type="SMART" id="SM00501">
    <property type="entry name" value="BRIGHT"/>
    <property type="match status" value="1"/>
</dbReference>
<evidence type="ECO:0000256" key="1">
    <source>
        <dbReference type="ARBA" id="ARBA00023015"/>
    </source>
</evidence>
<feature type="compositionally biased region" description="Low complexity" evidence="4">
    <location>
        <begin position="195"/>
        <end position="211"/>
    </location>
</feature>
<dbReference type="OrthoDB" id="1938591at2759"/>
<feature type="region of interest" description="Disordered" evidence="4">
    <location>
        <begin position="458"/>
        <end position="662"/>
    </location>
</feature>
<dbReference type="InterPro" id="IPR051232">
    <property type="entry name" value="ARID/SWI1_ChromRemod"/>
</dbReference>
<feature type="compositionally biased region" description="Polar residues" evidence="4">
    <location>
        <begin position="128"/>
        <end position="139"/>
    </location>
</feature>
<organism evidence="6 7">
    <name type="scientific">Beauveria bassiana (strain ARSEF 2860)</name>
    <name type="common">White muscardine disease fungus</name>
    <name type="synonym">Tritirachium shiotae</name>
    <dbReference type="NCBI Taxonomy" id="655819"/>
    <lineage>
        <taxon>Eukaryota</taxon>
        <taxon>Fungi</taxon>
        <taxon>Dikarya</taxon>
        <taxon>Ascomycota</taxon>
        <taxon>Pezizomycotina</taxon>
        <taxon>Sordariomycetes</taxon>
        <taxon>Hypocreomycetidae</taxon>
        <taxon>Hypocreales</taxon>
        <taxon>Cordycipitaceae</taxon>
        <taxon>Beauveria</taxon>
    </lineage>
</organism>
<evidence type="ECO:0000256" key="3">
    <source>
        <dbReference type="ARBA" id="ARBA00023242"/>
    </source>
</evidence>
<evidence type="ECO:0000256" key="2">
    <source>
        <dbReference type="ARBA" id="ARBA00023163"/>
    </source>
</evidence>
<keyword evidence="7" id="KW-1185">Reference proteome</keyword>
<dbReference type="InterPro" id="IPR001606">
    <property type="entry name" value="ARID_dom"/>
</dbReference>
<dbReference type="GeneID" id="19884557"/>
<sequence length="1139" mass="125314">MSAWMNDAIPNHNGSGFPHMNDPNAATGMMDPSAFMANPAQFNPAQFANQPQQQQQQLQPQQPQQQPSQQQMAAMQQNGPMRHASPSAFQQNPAYQTNSVIPSKRPRPREDSVTGSPGQMQGMLPPSRSETPQQQNFSGMPQAGAMPQQTPGQFPHLQANGSANATPSPIMGNQMRPGSVPQRVATASPHPFSPGPQQQQQFASQASPAPSEHGTPQPNQFMQNAPQGFNPAFAPSPSNPRPSPNPNAMGANQMMQQHMAQMPQGMNQMQANMYAQMQQQGQGQGQHAQQRQGAQGMQGMTEQQKMAAYQMRLQQQLQGNMQMQAQMQAQGMGRGMMQKPQLGVMPNGQMPQGGMRPQQRPMAGTPEQFMKNLAHFMASKGLPFDPNPAVADRPVNIMLLFQAVTSKGGFKMVTGTNGWPHIAGALGLPAQIPTVPAALKQVYERNLSKFEEAWIAQQKTRGMGQTSNMPNQGTPQKQMQPGQQTPQGQMTPGQMPQSQIPQGQMTPGQMTAGQPQVQQQLPPQHPQQQHLQQQQQHHLQQQQMQQHMQQQMQHQQHQHQHQQQQQQHQHQHQQQQQTPVKPGQAPVNGFATPQPQQPGIMMGHQRNSLSKSVDPNTPADPSLQSPAHHRQGSMHVAHQESRPAAPATEVRAPPMMQKSDDYSPCVRELATFGGVDLHAANILGSELERWMPTAPTINELGNIDIAALTRSLQCGMHSEVRLALDTLATLSNSPNQAHLLHLRYCDDLVDALIDCAEEQVDLLVEHTVEVADEISLTSYEDVVRACRIDRLAVRDCPAYGTVEYDLDRAVDKLICVTTILRNASFPGEQVENHLVLADEMVIKFLCSVIRYLGTRTMLLRSHTNTLDFMKDVVILLSNIATSIELPSREEAICLLNFLLAFAPSPAPTTVAGSLFFAPYEPSVQPYLPHAVDSLAKLLARDEPNRGFYKAIFGLDSGNNSSHDILTRTFALAISPLPNKSTESARQPNYPSLIDVRKPFLMQGLLAAEILASLAPGFESGIAKSWLLSGEGLAQNLTLLVRELGHVFERPPPRGPRGKDNELLYIVVVAVSLLRRLAEKARDPNQPSLSLPKSVLPSARVLMEALSYTSAEWTRDGMLQQLWSIVNMARCNSKKRAFAA</sequence>
<dbReference type="PANTHER" id="PTHR13964:SF27">
    <property type="entry name" value="HAT-TRICK, ISOFORM D"/>
    <property type="match status" value="1"/>
</dbReference>
<dbReference type="SUPFAM" id="SSF46774">
    <property type="entry name" value="ARID-like"/>
    <property type="match status" value="1"/>
</dbReference>
<accession>J4WIA4</accession>
<dbReference type="Gene3D" id="1.10.150.60">
    <property type="entry name" value="ARID DNA-binding domain"/>
    <property type="match status" value="1"/>
</dbReference>
<dbReference type="PROSITE" id="PS51011">
    <property type="entry name" value="ARID"/>
    <property type="match status" value="1"/>
</dbReference>
<feature type="compositionally biased region" description="Low complexity" evidence="4">
    <location>
        <begin position="472"/>
        <end position="497"/>
    </location>
</feature>
<dbReference type="PANTHER" id="PTHR13964">
    <property type="entry name" value="RBP-RELATED"/>
    <property type="match status" value="1"/>
</dbReference>
<feature type="region of interest" description="Disordered" evidence="4">
    <location>
        <begin position="1"/>
        <end position="250"/>
    </location>
</feature>
<gene>
    <name evidence="6" type="ORF">BBA_01545</name>
</gene>
<keyword evidence="3" id="KW-0539">Nucleus</keyword>
<feature type="compositionally biased region" description="Polar residues" evidence="4">
    <location>
        <begin position="605"/>
        <end position="615"/>
    </location>
</feature>
<dbReference type="GO" id="GO:0006357">
    <property type="term" value="P:regulation of transcription by RNA polymerase II"/>
    <property type="evidence" value="ECO:0007669"/>
    <property type="project" value="TreeGrafter"/>
</dbReference>
<dbReference type="AlphaFoldDB" id="J4WIA4"/>
<dbReference type="Pfam" id="PF01388">
    <property type="entry name" value="ARID"/>
    <property type="match status" value="1"/>
</dbReference>
<dbReference type="EMBL" id="JH725152">
    <property type="protein sequence ID" value="EJP69580.1"/>
    <property type="molecule type" value="Genomic_DNA"/>
</dbReference>
<dbReference type="GO" id="GO:0000976">
    <property type="term" value="F:transcription cis-regulatory region binding"/>
    <property type="evidence" value="ECO:0007669"/>
    <property type="project" value="TreeGrafter"/>
</dbReference>
<dbReference type="GO" id="GO:0016514">
    <property type="term" value="C:SWI/SNF complex"/>
    <property type="evidence" value="ECO:0007669"/>
    <property type="project" value="TreeGrafter"/>
</dbReference>
<reference evidence="6 7" key="1">
    <citation type="journal article" date="2012" name="Sci. Rep.">
        <title>Genomic perspectives on the evolution of fungal entomopathogenicity in Beauveria bassiana.</title>
        <authorList>
            <person name="Xiao G."/>
            <person name="Ying S.H."/>
            <person name="Zheng P."/>
            <person name="Wang Z.L."/>
            <person name="Zhang S."/>
            <person name="Xie X.Q."/>
            <person name="Shang Y."/>
            <person name="St Leger R.J."/>
            <person name="Zhao G.P."/>
            <person name="Wang C."/>
            <person name="Feng M.G."/>
        </authorList>
    </citation>
    <scope>NUCLEOTIDE SEQUENCE [LARGE SCALE GENOMIC DNA]</scope>
    <source>
        <strain evidence="6 7">ARSEF 2860</strain>
    </source>
</reference>
<dbReference type="FunCoup" id="J4WIA4">
    <property type="interactions" value="255"/>
</dbReference>
<proteinExistence type="predicted"/>
<evidence type="ECO:0000256" key="4">
    <source>
        <dbReference type="SAM" id="MobiDB-lite"/>
    </source>
</evidence>
<feature type="compositionally biased region" description="Polar residues" evidence="4">
    <location>
        <begin position="458"/>
        <end position="471"/>
    </location>
</feature>
<feature type="compositionally biased region" description="Polar residues" evidence="4">
    <location>
        <begin position="87"/>
        <end position="101"/>
    </location>
</feature>
<dbReference type="CDD" id="cd16871">
    <property type="entry name" value="ARID_Swi1p-like"/>
    <property type="match status" value="1"/>
</dbReference>
<dbReference type="InterPro" id="IPR036431">
    <property type="entry name" value="ARID_dom_sf"/>
</dbReference>
<evidence type="ECO:0000259" key="5">
    <source>
        <dbReference type="PROSITE" id="PS51011"/>
    </source>
</evidence>
<feature type="compositionally biased region" description="Polar residues" evidence="4">
    <location>
        <begin position="214"/>
        <end position="227"/>
    </location>
</feature>
<dbReference type="STRING" id="655819.J4WIA4"/>